<feature type="compositionally biased region" description="Basic and acidic residues" evidence="19">
    <location>
        <begin position="751"/>
        <end position="764"/>
    </location>
</feature>
<dbReference type="Pfam" id="PF08284">
    <property type="entry name" value="RVP_2"/>
    <property type="match status" value="1"/>
</dbReference>
<evidence type="ECO:0000256" key="10">
    <source>
        <dbReference type="ARBA" id="ARBA00022801"/>
    </source>
</evidence>
<evidence type="ECO:0000256" key="19">
    <source>
        <dbReference type="SAM" id="MobiDB-lite"/>
    </source>
</evidence>
<proteinExistence type="predicted"/>
<keyword evidence="16" id="KW-0238">DNA-binding</keyword>
<dbReference type="SUPFAM" id="SSF56672">
    <property type="entry name" value="DNA/RNA polymerases"/>
    <property type="match status" value="1"/>
</dbReference>
<feature type="compositionally biased region" description="Polar residues" evidence="19">
    <location>
        <begin position="693"/>
        <end position="725"/>
    </location>
</feature>
<dbReference type="SUPFAM" id="SSF53098">
    <property type="entry name" value="Ribonuclease H-like"/>
    <property type="match status" value="1"/>
</dbReference>
<dbReference type="InterPro" id="IPR012337">
    <property type="entry name" value="RNaseH-like_sf"/>
</dbReference>
<feature type="domain" description="Reverse transcriptase" evidence="21">
    <location>
        <begin position="1525"/>
        <end position="1709"/>
    </location>
</feature>
<keyword evidence="14" id="KW-0695">RNA-directed DNA polymerase</keyword>
<keyword evidence="8" id="KW-0064">Aspartyl protease</keyword>
<feature type="region of interest" description="Disordered" evidence="19">
    <location>
        <begin position="1"/>
        <end position="413"/>
    </location>
</feature>
<keyword evidence="24" id="KW-1185">Reference proteome</keyword>
<dbReference type="GO" id="GO:0005634">
    <property type="term" value="C:nucleus"/>
    <property type="evidence" value="ECO:0007669"/>
    <property type="project" value="UniProtKB-ARBA"/>
</dbReference>
<dbReference type="SUPFAM" id="SSF57756">
    <property type="entry name" value="Retrovirus zinc finger-like domains"/>
    <property type="match status" value="1"/>
</dbReference>
<dbReference type="GO" id="GO:0004190">
    <property type="term" value="F:aspartic-type endopeptidase activity"/>
    <property type="evidence" value="ECO:0007669"/>
    <property type="project" value="UniProtKB-KW"/>
</dbReference>
<evidence type="ECO:0000256" key="18">
    <source>
        <dbReference type="PROSITE-ProRule" id="PRU00047"/>
    </source>
</evidence>
<dbReference type="GO" id="GO:0004519">
    <property type="term" value="F:endonuclease activity"/>
    <property type="evidence" value="ECO:0007669"/>
    <property type="project" value="UniProtKB-KW"/>
</dbReference>
<dbReference type="Pfam" id="PF00098">
    <property type="entry name" value="zf-CCHC"/>
    <property type="match status" value="1"/>
</dbReference>
<dbReference type="CDD" id="cd09274">
    <property type="entry name" value="RNase_HI_RT_Ty3"/>
    <property type="match status" value="1"/>
</dbReference>
<dbReference type="CDD" id="cd00303">
    <property type="entry name" value="retropepsin_like"/>
    <property type="match status" value="1"/>
</dbReference>
<evidence type="ECO:0000256" key="2">
    <source>
        <dbReference type="ARBA" id="ARBA00022664"/>
    </source>
</evidence>
<evidence type="ECO:0000256" key="5">
    <source>
        <dbReference type="ARBA" id="ARBA00022695"/>
    </source>
</evidence>
<reference evidence="23" key="1">
    <citation type="submission" date="2022-07" db="EMBL/GenBank/DDBJ databases">
        <title>Genome Sequence of Agrocybe chaxingu.</title>
        <authorList>
            <person name="Buettner E."/>
        </authorList>
    </citation>
    <scope>NUCLEOTIDE SEQUENCE</scope>
    <source>
        <strain evidence="23">MP-N11</strain>
    </source>
</reference>
<keyword evidence="7" id="KW-0479">Metal-binding</keyword>
<dbReference type="InterPro" id="IPR036875">
    <property type="entry name" value="Znf_CCHC_sf"/>
</dbReference>
<dbReference type="Gene3D" id="3.30.420.10">
    <property type="entry name" value="Ribonuclease H-like superfamily/Ribonuclease H"/>
    <property type="match status" value="1"/>
</dbReference>
<feature type="compositionally biased region" description="Low complexity" evidence="19">
    <location>
        <begin position="263"/>
        <end position="272"/>
    </location>
</feature>
<keyword evidence="18" id="KW-0863">Zinc-finger</keyword>
<dbReference type="Gene3D" id="2.40.70.10">
    <property type="entry name" value="Acid Proteases"/>
    <property type="match status" value="1"/>
</dbReference>
<dbReference type="InterPro" id="IPR041373">
    <property type="entry name" value="RT_RNaseH"/>
</dbReference>
<feature type="compositionally biased region" description="Polar residues" evidence="19">
    <location>
        <begin position="202"/>
        <end position="212"/>
    </location>
</feature>
<feature type="domain" description="CCHC-type" evidence="20">
    <location>
        <begin position="690"/>
        <end position="706"/>
    </location>
</feature>
<keyword evidence="3" id="KW-0645">Protease</keyword>
<dbReference type="OrthoDB" id="3227343at2759"/>
<evidence type="ECO:0000256" key="8">
    <source>
        <dbReference type="ARBA" id="ARBA00022750"/>
    </source>
</evidence>
<feature type="region of interest" description="Disordered" evidence="19">
    <location>
        <begin position="750"/>
        <end position="784"/>
    </location>
</feature>
<dbReference type="SUPFAM" id="SSF50630">
    <property type="entry name" value="Acid proteases"/>
    <property type="match status" value="1"/>
</dbReference>
<keyword evidence="9" id="KW-0255">Endonuclease</keyword>
<dbReference type="InterPro" id="IPR001584">
    <property type="entry name" value="Integrase_cat-core"/>
</dbReference>
<dbReference type="PROSITE" id="PS50994">
    <property type="entry name" value="INTEGRASE"/>
    <property type="match status" value="1"/>
</dbReference>
<gene>
    <name evidence="23" type="ORF">NLJ89_g2201</name>
</gene>
<evidence type="ECO:0000256" key="11">
    <source>
        <dbReference type="ARBA" id="ARBA00022842"/>
    </source>
</evidence>
<dbReference type="Gene3D" id="3.10.10.10">
    <property type="entry name" value="HIV Type 1 Reverse Transcriptase, subunit A, domain 1"/>
    <property type="match status" value="1"/>
</dbReference>
<keyword evidence="4" id="KW-0808">Transferase</keyword>
<feature type="compositionally biased region" description="Basic residues" evidence="19">
    <location>
        <begin position="641"/>
        <end position="657"/>
    </location>
</feature>
<name>A0A9W8KBD7_9AGAR</name>
<feature type="compositionally biased region" description="Basic and acidic residues" evidence="19">
    <location>
        <begin position="48"/>
        <end position="60"/>
    </location>
</feature>
<feature type="region of interest" description="Disordered" evidence="19">
    <location>
        <begin position="2005"/>
        <end position="2064"/>
    </location>
</feature>
<keyword evidence="5" id="KW-0548">Nucleotidyltransferase</keyword>
<dbReference type="InterPro" id="IPR000477">
    <property type="entry name" value="RT_dom"/>
</dbReference>
<sequence>MSTSKYNLRDKAHRRGEAKSDTEDAPHSAPPTELRKAGFISDGPQRTSHSDSETSHRRLYSDVAASRPPSPIALASEETALPQAHQAPQGVGAGDQVEFDNKQHTTHTSSDDSSNSEEPHEVDNDNEHRPWTKVLSTRELRARKKSALKHDKKHDKEAKRASKKPYEHMVRDPMVEKATEGLTADQRERIARRFEKVETQKSGRNPSLTSSRGEGPSREKGKGVDPREWGNAGLNQQERDPAVQQAIWESIPRRTVSMEPPVASLKEPASAKAKSKAKKVKANSRAKSQLPDEVRPVSQIPARSYLGVALGRIGKSATPRRSGGDSSPPSSSSSSSTDSDSESSSSNLDSESESSSSSSESSSSSGRSTLRSRRNKNSKWSRRHSRGNKRSHRSRSRTIHKAKSSNKVFKPKEYDGSPDARAYVCFVREGEAYVKDGKIRKKRRAFALSYFMSGPAYEFYIQKVSINEEEWTLNEFFTQLFDYCFPLTFRMEMRRKLQRCYQNDRTVTAYVHELEELFNMIGTIDHRERVIKLWNGLRESIQSGLWRDQLNPEISQWDEVRSRAEIIEISETVPKRKSAARIGGNPPTSSSHFSSRKNKSRDTPSRSAAYNGSGGGSGAGNNQPGRQQLSSAFSGTNNSKRDRRNAPRGRGVPHRGGARFTPSRGVTKPEARRTPQLSEQEMAERRASGRCFNCNQPGHLSRNCPNKSTVAASGSHPPGTSSFNINIVHGSSHDDDEVEVLESLPLGSITIEHDIPSDDDHSELSDDSSSEDEEPDPWSVPIPDWMQPHYSIPRKRLGDAFAMVAEYNLAKAQPYTGDERFEKAVRTSGFDVSKRFRVRKLSRSFPVKYRIHDQLANFTVVIQKSLLEKPDFLIGKWYEGKRLRHHRLDVDVEDSWRYLKMGYPLATVARYLLFDGANAIYPPTDTEGFLDQFRFEVSQFTDDWYTVVDTDLDFTVQICTRQLEDPKLDLVQWYATKLEVNEEYDSTYTDRALALVDTIRDQLRAEHDPSALENEYITEDDAEFDSAFPEVSLVSEEGLYSEEEGPANSAPFPRPREFGIVGDVFCTQLRRVLNNCAPYPGDESINEDQISHPGFVRFDIHRRDDDYFEIYDRARGLENYIHVRRVRCELFSIGRWYAEQCARWSGWPVPEEVGTTWLYDIEYYDTLVGSVLEDRACDLLAVGAPYEHESQMYMSSDRFCTHIGARDSDVMTIWDYDRRLTSYLPRVLMEDPSFNIIHWYEFRLAEAVLLNCLIPDPEPPRPPMQLRSVDEILGTAAHISQIDARERYAEFNLHAIRAASSRIPAVQRNAASVKDNTRVLPKPIVIQVQLNGHPVRALIDSGSQGDFVSTKLADQLKLHMTELDGPLKLQLAVQGSRSTIKYFVCARFQYQGIDEERGFDVTNLSSYDLILGTPWMFQHKVCIGFNPACVIIGSDIAIPIRRGNTTYTSLHTVDLHDGELEHVRGELRAQAEPLCRDVHETELPPFRAINHTIPLIDENKTYPWRPSRCPEAFRGQWAEKRDAYLKSGRWRITSAGNTVPMLLIPKPRKDGQPPEVRTVIDLRERNKNTHKLTSPLPDMEGMLRRAAGKRFRSALDLKSAYEQIRIVPEHVDRTTVTTPDGNMVSLVIQIGDCNAPATYQSLMNHLFSAYIGRFMDVYLDDIIIYSDTLREHREHVLKVLGILKHEKLYLSRNKCRFLEPELRLLGRVIDDNGIRMDPDKVNSVAAWKTPTNRDLLRGFIGAVGYLADDVPGVRIPLGVLTSLTGDASTFRWTFTEQRAFEDVKRLVQEAREHHRVPLSYETGSDPIWMVTDGCATGISGVVSQGPDWKGARVAAFYSAKLDSAQQNYPTHEVEMLAGIETMLRHRDILQGVKFKWITDHKGLTHLLNQKNLSGRQARWLEKISSFDFEVVYVPGKENVLADALSRLYSNESPGTVRARTEYTYHDVINEDDEVSVGGMPIMAGLEARVARGRPRRKPVEPAESGRPETASEFAARFRDRFVLRGPRERKEGGSVHASTSTLNPESSKEETRSNPNVSERADSGMPSSQKEDVAPRTAPEVLARSSEPASLLELVSMSTAGLDLVKELRNRYAEDPFFKRIVEKPNEFRNFEEQSGLIYLKNNEDRVLCIPRILVKGRSAREIVIAEAHSLLAHLSASKTVEYLRQQVWWKDLVPDTKAFCETCTTCKRSKPNNQKPYGLLNPLPVPGLPWESVGVDFVGPLPESSNRNGSFDSITVVICLLTSMVHLIPSRTTYTAKQVAELMFEEVYRHHGLPKNIISDRDSLFTSVFWGTLHKLLGTSLKMSSAYHPQTDGSTERANRTVTQMLRQCISDDQKDWVAKLPAIEFAINSARSASTGYAPFFLNSGQMPRPMIWDNPAKAEYPAVRTFAQQKKLALLAAQDSILAARVKQTRDANRKRQTAPFKEGDLVYVSTKNISFAKGLARKLIPKYIGPYKVLKDFNNQSFRIALPPHLKQRGVHDVFHSSLLRIHIPNDDRLFPGRLDTQLGIGPETTEEWAVDRILSHSGSKKGAIFEILWSAGDKTWLPYDQVDHLHALTAYLELLGVDSIDKLPKGDGKPPSDDPQVFLGAISHDGWASTSTIKEMGMPIFPHHPLRRSIVSLLPIWYILHISCSLSTMASRYHPYPKKKGKGGPTPLNKSNPKSNSNDVLRTVKNDNIHRLTATLFLITDIPDSEHGEYPEYTISAAELANCVDHDRKLRDSPDDALELPQPFVYPLVARAFNEGRYGRERFATYAPFNDDLDDSGDPVDLGAFNITLEQRGIVVQAWDEADNARARNEVAKIFMKRQEYAAKGFEEREAKR</sequence>
<dbReference type="PROSITE" id="PS50878">
    <property type="entry name" value="RT_POL"/>
    <property type="match status" value="1"/>
</dbReference>
<dbReference type="InterPro" id="IPR036397">
    <property type="entry name" value="RNaseH_sf"/>
</dbReference>
<feature type="region of interest" description="Disordered" evidence="19">
    <location>
        <begin position="2645"/>
        <end position="2669"/>
    </location>
</feature>
<dbReference type="GO" id="GO:0003964">
    <property type="term" value="F:RNA-directed DNA polymerase activity"/>
    <property type="evidence" value="ECO:0007669"/>
    <property type="project" value="UniProtKB-KW"/>
</dbReference>
<evidence type="ECO:0000256" key="4">
    <source>
        <dbReference type="ARBA" id="ARBA00022679"/>
    </source>
</evidence>
<dbReference type="GO" id="GO:0006310">
    <property type="term" value="P:DNA recombination"/>
    <property type="evidence" value="ECO:0007669"/>
    <property type="project" value="UniProtKB-KW"/>
</dbReference>
<evidence type="ECO:0000256" key="1">
    <source>
        <dbReference type="ARBA" id="ARBA00012493"/>
    </source>
</evidence>
<feature type="compositionally biased region" description="Low complexity" evidence="19">
    <location>
        <begin position="320"/>
        <end position="369"/>
    </location>
</feature>
<comment type="caution">
    <text evidence="23">The sequence shown here is derived from an EMBL/GenBank/DDBJ whole genome shotgun (WGS) entry which is preliminary data.</text>
</comment>
<feature type="region of interest" description="Disordered" evidence="19">
    <location>
        <begin position="574"/>
        <end position="736"/>
    </location>
</feature>
<feature type="compositionally biased region" description="Basic and acidic residues" evidence="19">
    <location>
        <begin position="7"/>
        <end position="26"/>
    </location>
</feature>
<evidence type="ECO:0000259" key="21">
    <source>
        <dbReference type="PROSITE" id="PS50878"/>
    </source>
</evidence>
<protein>
    <recommendedName>
        <fullName evidence="1">RNA-directed DNA polymerase</fullName>
        <ecNumber evidence="1">2.7.7.49</ecNumber>
    </recommendedName>
</protein>
<feature type="compositionally biased region" description="Basic residues" evidence="19">
    <location>
        <begin position="141"/>
        <end position="153"/>
    </location>
</feature>
<feature type="compositionally biased region" description="Basic and acidic residues" evidence="19">
    <location>
        <begin position="154"/>
        <end position="201"/>
    </location>
</feature>
<dbReference type="Gene3D" id="1.10.340.70">
    <property type="match status" value="1"/>
</dbReference>
<evidence type="ECO:0000256" key="16">
    <source>
        <dbReference type="ARBA" id="ARBA00023125"/>
    </source>
</evidence>
<dbReference type="GO" id="GO:0015074">
    <property type="term" value="P:DNA integration"/>
    <property type="evidence" value="ECO:0007669"/>
    <property type="project" value="UniProtKB-KW"/>
</dbReference>
<dbReference type="InterPro" id="IPR001878">
    <property type="entry name" value="Znf_CCHC"/>
</dbReference>
<keyword evidence="18" id="KW-0862">Zinc</keyword>
<keyword evidence="11" id="KW-0460">Magnesium</keyword>
<feature type="compositionally biased region" description="Basic and acidic residues" evidence="19">
    <location>
        <begin position="215"/>
        <end position="228"/>
    </location>
</feature>
<dbReference type="PANTHER" id="PTHR37984:SF5">
    <property type="entry name" value="PROTEIN NYNRIN-LIKE"/>
    <property type="match status" value="1"/>
</dbReference>
<evidence type="ECO:0000256" key="6">
    <source>
        <dbReference type="ARBA" id="ARBA00022722"/>
    </source>
</evidence>
<evidence type="ECO:0000256" key="12">
    <source>
        <dbReference type="ARBA" id="ARBA00022884"/>
    </source>
</evidence>
<dbReference type="Proteomes" id="UP001148786">
    <property type="component" value="Unassembled WGS sequence"/>
</dbReference>
<feature type="domain" description="Integrase catalytic" evidence="22">
    <location>
        <begin position="2206"/>
        <end position="2369"/>
    </location>
</feature>
<evidence type="ECO:0000256" key="7">
    <source>
        <dbReference type="ARBA" id="ARBA00022723"/>
    </source>
</evidence>
<dbReference type="InterPro" id="IPR050951">
    <property type="entry name" value="Retrovirus_Pol_polyprotein"/>
</dbReference>
<evidence type="ECO:0000256" key="17">
    <source>
        <dbReference type="ARBA" id="ARBA00023172"/>
    </source>
</evidence>
<dbReference type="GO" id="GO:0003677">
    <property type="term" value="F:DNA binding"/>
    <property type="evidence" value="ECO:0007669"/>
    <property type="project" value="UniProtKB-KW"/>
</dbReference>
<dbReference type="PROSITE" id="PS50158">
    <property type="entry name" value="ZF_CCHC"/>
    <property type="match status" value="1"/>
</dbReference>
<evidence type="ECO:0000259" key="22">
    <source>
        <dbReference type="PROSITE" id="PS50994"/>
    </source>
</evidence>
<evidence type="ECO:0000256" key="15">
    <source>
        <dbReference type="ARBA" id="ARBA00022932"/>
    </source>
</evidence>
<dbReference type="InterPro" id="IPR041588">
    <property type="entry name" value="Integrase_H2C2"/>
</dbReference>
<dbReference type="InterPro" id="IPR043502">
    <property type="entry name" value="DNA/RNA_pol_sf"/>
</dbReference>
<evidence type="ECO:0000256" key="9">
    <source>
        <dbReference type="ARBA" id="ARBA00022759"/>
    </source>
</evidence>
<feature type="compositionally biased region" description="Low complexity" evidence="19">
    <location>
        <begin position="2654"/>
        <end position="2667"/>
    </location>
</feature>
<dbReference type="GO" id="GO:0006397">
    <property type="term" value="P:mRNA processing"/>
    <property type="evidence" value="ECO:0007669"/>
    <property type="project" value="UniProtKB-KW"/>
</dbReference>
<keyword evidence="17" id="KW-0233">DNA recombination</keyword>
<keyword evidence="6" id="KW-0540">Nuclease</keyword>
<feature type="region of interest" description="Disordered" evidence="19">
    <location>
        <begin position="1969"/>
        <end position="1991"/>
    </location>
</feature>
<dbReference type="CDD" id="cd01647">
    <property type="entry name" value="RT_LTR"/>
    <property type="match status" value="1"/>
</dbReference>
<evidence type="ECO:0000256" key="13">
    <source>
        <dbReference type="ARBA" id="ARBA00022908"/>
    </source>
</evidence>
<dbReference type="Pfam" id="PF17921">
    <property type="entry name" value="Integrase_H2C2"/>
    <property type="match status" value="1"/>
</dbReference>
<dbReference type="GO" id="GO:0003723">
    <property type="term" value="F:RNA binding"/>
    <property type="evidence" value="ECO:0007669"/>
    <property type="project" value="UniProtKB-KW"/>
</dbReference>
<dbReference type="PANTHER" id="PTHR37984">
    <property type="entry name" value="PROTEIN CBG26694"/>
    <property type="match status" value="1"/>
</dbReference>
<keyword evidence="10" id="KW-0378">Hydrolase</keyword>
<dbReference type="Pfam" id="PF24626">
    <property type="entry name" value="SH3_Tf2-1"/>
    <property type="match status" value="1"/>
</dbReference>
<keyword evidence="2" id="KW-0507">mRNA processing</keyword>
<evidence type="ECO:0000256" key="3">
    <source>
        <dbReference type="ARBA" id="ARBA00022670"/>
    </source>
</evidence>
<dbReference type="InterPro" id="IPR043128">
    <property type="entry name" value="Rev_trsase/Diguanyl_cyclase"/>
</dbReference>
<dbReference type="Pfam" id="PF17917">
    <property type="entry name" value="RT_RNaseH"/>
    <property type="match status" value="1"/>
</dbReference>
<evidence type="ECO:0000256" key="14">
    <source>
        <dbReference type="ARBA" id="ARBA00022918"/>
    </source>
</evidence>
<keyword evidence="13" id="KW-0229">DNA integration</keyword>
<dbReference type="InterPro" id="IPR056924">
    <property type="entry name" value="SH3_Tf2-1"/>
</dbReference>
<organism evidence="23 24">
    <name type="scientific">Agrocybe chaxingu</name>
    <dbReference type="NCBI Taxonomy" id="84603"/>
    <lineage>
        <taxon>Eukaryota</taxon>
        <taxon>Fungi</taxon>
        <taxon>Dikarya</taxon>
        <taxon>Basidiomycota</taxon>
        <taxon>Agaricomycotina</taxon>
        <taxon>Agaricomycetes</taxon>
        <taxon>Agaricomycetidae</taxon>
        <taxon>Agaricales</taxon>
        <taxon>Agaricineae</taxon>
        <taxon>Strophariaceae</taxon>
        <taxon>Agrocybe</taxon>
    </lineage>
</organism>
<dbReference type="Gene3D" id="4.10.60.10">
    <property type="entry name" value="Zinc finger, CCHC-type"/>
    <property type="match status" value="1"/>
</dbReference>
<dbReference type="EC" id="2.7.7.49" evidence="1"/>
<dbReference type="GO" id="GO:0006508">
    <property type="term" value="P:proteolysis"/>
    <property type="evidence" value="ECO:0007669"/>
    <property type="project" value="UniProtKB-KW"/>
</dbReference>
<keyword evidence="12" id="KW-0694">RNA-binding</keyword>
<dbReference type="GO" id="GO:0008270">
    <property type="term" value="F:zinc ion binding"/>
    <property type="evidence" value="ECO:0007669"/>
    <property type="project" value="UniProtKB-KW"/>
</dbReference>
<evidence type="ECO:0000313" key="24">
    <source>
        <dbReference type="Proteomes" id="UP001148786"/>
    </source>
</evidence>
<feature type="compositionally biased region" description="Polar residues" evidence="19">
    <location>
        <begin position="623"/>
        <end position="638"/>
    </location>
</feature>
<dbReference type="GO" id="GO:0003887">
    <property type="term" value="F:DNA-directed DNA polymerase activity"/>
    <property type="evidence" value="ECO:0007669"/>
    <property type="project" value="UniProtKB-KW"/>
</dbReference>
<feature type="compositionally biased region" description="Basic residues" evidence="19">
    <location>
        <begin position="273"/>
        <end position="284"/>
    </location>
</feature>
<feature type="compositionally biased region" description="Polar residues" evidence="19">
    <location>
        <begin position="2016"/>
        <end position="2025"/>
    </location>
</feature>
<accession>A0A9W8KBD7</accession>
<dbReference type="SMART" id="SM00343">
    <property type="entry name" value="ZnF_C2HC"/>
    <property type="match status" value="1"/>
</dbReference>
<dbReference type="EMBL" id="JANKHO010000130">
    <property type="protein sequence ID" value="KAJ3514734.1"/>
    <property type="molecule type" value="Genomic_DNA"/>
</dbReference>
<dbReference type="InterPro" id="IPR021109">
    <property type="entry name" value="Peptidase_aspartic_dom_sf"/>
</dbReference>
<feature type="compositionally biased region" description="Basic and acidic residues" evidence="19">
    <location>
        <begin position="117"/>
        <end position="140"/>
    </location>
</feature>
<dbReference type="Gene3D" id="3.30.70.270">
    <property type="match status" value="2"/>
</dbReference>
<feature type="compositionally biased region" description="Basic and acidic residues" evidence="19">
    <location>
        <begin position="1977"/>
        <end position="1986"/>
    </location>
</feature>
<feature type="compositionally biased region" description="Basic residues" evidence="19">
    <location>
        <begin position="370"/>
        <end position="404"/>
    </location>
</feature>
<keyword evidence="15" id="KW-0239">DNA-directed DNA polymerase</keyword>
<evidence type="ECO:0000313" key="23">
    <source>
        <dbReference type="EMBL" id="KAJ3514734.1"/>
    </source>
</evidence>
<dbReference type="Pfam" id="PF00078">
    <property type="entry name" value="RVT_1"/>
    <property type="match status" value="1"/>
</dbReference>
<feature type="compositionally biased region" description="Acidic residues" evidence="19">
    <location>
        <begin position="765"/>
        <end position="776"/>
    </location>
</feature>
<evidence type="ECO:0000259" key="20">
    <source>
        <dbReference type="PROSITE" id="PS50158"/>
    </source>
</evidence>